<dbReference type="PANTHER" id="PTHR46508">
    <property type="entry name" value="PHD FINGER FAMILY PROTEIN"/>
    <property type="match status" value="1"/>
</dbReference>
<dbReference type="InterPro" id="IPR056511">
    <property type="entry name" value="IDM1_C"/>
</dbReference>
<accession>A0A835DFP6</accession>
<evidence type="ECO:0000313" key="10">
    <source>
        <dbReference type="Proteomes" id="UP000655225"/>
    </source>
</evidence>
<dbReference type="CDD" id="cd15532">
    <property type="entry name" value="PHD2_CHD_II"/>
    <property type="match status" value="1"/>
</dbReference>
<evidence type="ECO:0000256" key="4">
    <source>
        <dbReference type="ARBA" id="ARBA00022833"/>
    </source>
</evidence>
<keyword evidence="3 6" id="KW-0863">Zinc-finger</keyword>
<dbReference type="Pfam" id="PF23209">
    <property type="entry name" value="IDM1_C"/>
    <property type="match status" value="1"/>
</dbReference>
<feature type="region of interest" description="Disordered" evidence="7">
    <location>
        <begin position="189"/>
        <end position="216"/>
    </location>
</feature>
<dbReference type="InterPro" id="IPR019787">
    <property type="entry name" value="Znf_PHD-finger"/>
</dbReference>
<evidence type="ECO:0000313" key="9">
    <source>
        <dbReference type="EMBL" id="KAF8401713.1"/>
    </source>
</evidence>
<reference evidence="9 10" key="1">
    <citation type="submission" date="2020-04" db="EMBL/GenBank/DDBJ databases">
        <title>Plant Genome Project.</title>
        <authorList>
            <person name="Zhang R.-G."/>
        </authorList>
    </citation>
    <scope>NUCLEOTIDE SEQUENCE [LARGE SCALE GENOMIC DNA]</scope>
    <source>
        <strain evidence="9">YNK0</strain>
        <tissue evidence="9">Leaf</tissue>
    </source>
</reference>
<dbReference type="Pfam" id="PF16135">
    <property type="entry name" value="TDBD"/>
    <property type="match status" value="1"/>
</dbReference>
<feature type="region of interest" description="Disordered" evidence="7">
    <location>
        <begin position="314"/>
        <end position="341"/>
    </location>
</feature>
<dbReference type="PANTHER" id="PTHR46508:SF3">
    <property type="entry name" value="ACYL-COA N-ACYLTRANSFERASE WITH RING_FYVE_PHD-TYPE ZINC FINGER PROTEIN"/>
    <property type="match status" value="1"/>
</dbReference>
<keyword evidence="2" id="KW-0479">Metal-binding</keyword>
<evidence type="ECO:0000256" key="3">
    <source>
        <dbReference type="ARBA" id="ARBA00022771"/>
    </source>
</evidence>
<dbReference type="InterPro" id="IPR032308">
    <property type="entry name" value="TDBD"/>
</dbReference>
<dbReference type="GO" id="GO:0005634">
    <property type="term" value="C:nucleus"/>
    <property type="evidence" value="ECO:0007669"/>
    <property type="project" value="UniProtKB-SubCell"/>
</dbReference>
<evidence type="ECO:0000256" key="6">
    <source>
        <dbReference type="PROSITE-ProRule" id="PRU00146"/>
    </source>
</evidence>
<evidence type="ECO:0000256" key="1">
    <source>
        <dbReference type="ARBA" id="ARBA00004123"/>
    </source>
</evidence>
<name>A0A835DFP6_TETSI</name>
<keyword evidence="5" id="KW-0539">Nucleus</keyword>
<dbReference type="OrthoDB" id="429143at2759"/>
<dbReference type="InterPro" id="IPR016181">
    <property type="entry name" value="Acyl_CoA_acyltransferase"/>
</dbReference>
<gene>
    <name evidence="9" type="ORF">HHK36_012659</name>
</gene>
<keyword evidence="10" id="KW-1185">Reference proteome</keyword>
<evidence type="ECO:0000256" key="7">
    <source>
        <dbReference type="SAM" id="MobiDB-lite"/>
    </source>
</evidence>
<feature type="compositionally biased region" description="Basic and acidic residues" evidence="7">
    <location>
        <begin position="93"/>
        <end position="111"/>
    </location>
</feature>
<dbReference type="InterPro" id="IPR011011">
    <property type="entry name" value="Znf_FYVE_PHD"/>
</dbReference>
<dbReference type="InterPro" id="IPR054292">
    <property type="entry name" value="DUF7028"/>
</dbReference>
<sequence length="1661" mass="183332">MKEGVRSGVSSGRPEKDRVSSGCLIVRKKGDGATGGGASGKQRDFESKKDMTRPRLILSDSESEEDLLVSPRRRVVSGTNQDGNDSVYRRKNSRDSFKPKKELEVDRKRIGSESAAKGGSNKFEGAGAERKRSRFDIFEYNEDDVIDSKKIKKEVLDGVKIEIGKRREVESGFSRGIKVDKRNHSNFDRTGSLLVESNRGPDRSDKKRLDMKKDETSRPVGVFREKWVPCDEPIRVQGKNGVLKVMVNNRNRVDGSQKSYGLLETGKIRKGSRSADPVKWNTQTRHSFYSENKLIEKPGSLVLTEKYQPTLQKFSSTKKKNAGDWKNEDSDTSSRRGSKMVTSCGFEKEVRSRGERTPTSEILLSTKSKEGAVKRGSGTEKQLVRDRIKEMLLSAGWTIDSRPRRNRDYQDSVYISLTGTAYWSVLKAYDALQKQFEDEDVKPSGTSSPFTPIPEEELSKLTRQTRKKTERELKRKQRDDSGCRYAKGTIGKKSAKRKHGMESTGSPKNGEKLDFLIKRSGKSKGRMNENDFVNLNAKGHAKSQKSTHLSHGLEYMKSSINEQDNSAGSSHKGIPKPKAHLLQGRKTRKQSGCALLVRSSNKGKNSETGDFIPYSGKRTVLSWMIDSGTVHLSEKVQYMNRRRTRVMLEGWITRDGIHCGCCSKILTVSKFEIHAGSKLRQPFQNIYVESGSSLLQCQLDAWNRQEESERSGFHSIDFNGDDPNDDTCGLCGDGGDLICCDGCPSTFHQCCLDIKMLPPGDWHCLNCSCKFCGIVGGSIDEVDDSHDIAVSALLTCSLCEEKFDLDETLPTILPVVDHQLCIRDTDAKHVASKSPCSSFCGQKCQQHCRWARAVLLLGGITLDAKLFEQLQKLLGVKHELEAGFSWTLIQRFDVDSDTSLRGLPQRAECNSKLAVALTVMDECFLPIIDRRSGINLIHNVLYNCGSNFNRLNYSGFYTAILERGDEIISAASIRIHGTRLAEMPFIGTRHIYRRQGMCRRLLTVIESALCSLNVEKLIIPAISELMHTWTVVFGFKPLEESHKREMKSMNMLVFPGTDLLQKLLLKLEFPEGNMTASADVKPVKHKINHQIMPKVASKSEMDSSAGPDMKVSDEGVVHHAHEINDAVAAVESGSQAPGFSVYDTSEVIRKPLDASHGSELHTSNKETVSCNSQLWDKLSESATNTKCVLHLGVTHDVQNKSLLESPIEINIQSSVEGAADDAHEVNAKAPALCSVHEISPLYTTVKVNGYQDAVSGSNFLANDGSSVQCNSDLNQRNICEVESKSSAASHFVSDATHCEENILEGRGSGACEIKTEDAAAQRDPDCYDEGSVCYSTGIITQPQDAAFEHGFQRSGENMVYHNSDGASLICRDSEENIKSHGSVSEHNPHGSGEILVHCDSQLLQKVSECAFDATDMVLDTREVANEVVAVEHNSQALGQESVACASEMAGESLYAASKCVYPTSVDCKVVAPSDPDGPAFCGASFTSIVDQNAHDTYDLKDEVAAVEPEFHSLDLDSLHNQSAIIFKSSEAIGSDSLVGHMSVVQYHSESLGNSNSGLGVALLVGVIHVIFLSSLQAEILLVLIPANTDVQLKIRTMRGRHERTEAQECTRQGFGDGSALINLQVSVLQLEMEKLKADYQGMVVLLVHFCCNHNQFNGSNT</sequence>
<proteinExistence type="predicted"/>
<feature type="compositionally biased region" description="Basic and acidic residues" evidence="7">
    <location>
        <begin position="41"/>
        <end position="53"/>
    </location>
</feature>
<protein>
    <recommendedName>
        <fullName evidence="8">PHD-type domain-containing protein</fullName>
    </recommendedName>
</protein>
<feature type="compositionally biased region" description="Basic residues" evidence="7">
    <location>
        <begin position="573"/>
        <end position="588"/>
    </location>
</feature>
<feature type="domain" description="PHD-type" evidence="8">
    <location>
        <begin position="725"/>
        <end position="770"/>
    </location>
</feature>
<dbReference type="Gene3D" id="3.30.40.10">
    <property type="entry name" value="Zinc/RING finger domain, C3HC4 (zinc finger)"/>
    <property type="match status" value="1"/>
</dbReference>
<dbReference type="Pfam" id="PF22970">
    <property type="entry name" value="DUF7028"/>
    <property type="match status" value="1"/>
</dbReference>
<dbReference type="PROSITE" id="PS50016">
    <property type="entry name" value="ZF_PHD_2"/>
    <property type="match status" value="1"/>
</dbReference>
<feature type="region of interest" description="Disordered" evidence="7">
    <location>
        <begin position="439"/>
        <end position="512"/>
    </location>
</feature>
<dbReference type="SUPFAM" id="SSF55729">
    <property type="entry name" value="Acyl-CoA N-acyltransferases (Nat)"/>
    <property type="match status" value="1"/>
</dbReference>
<feature type="region of interest" description="Disordered" evidence="7">
    <location>
        <begin position="1"/>
        <end position="128"/>
    </location>
</feature>
<dbReference type="OMA" id="YQNIFLE"/>
<dbReference type="SMART" id="SM00249">
    <property type="entry name" value="PHD"/>
    <property type="match status" value="1"/>
</dbReference>
<dbReference type="EMBL" id="JABCRI010000008">
    <property type="protein sequence ID" value="KAF8401713.1"/>
    <property type="molecule type" value="Genomic_DNA"/>
</dbReference>
<organism evidence="9 10">
    <name type="scientific">Tetracentron sinense</name>
    <name type="common">Spur-leaf</name>
    <dbReference type="NCBI Taxonomy" id="13715"/>
    <lineage>
        <taxon>Eukaryota</taxon>
        <taxon>Viridiplantae</taxon>
        <taxon>Streptophyta</taxon>
        <taxon>Embryophyta</taxon>
        <taxon>Tracheophyta</taxon>
        <taxon>Spermatophyta</taxon>
        <taxon>Magnoliopsida</taxon>
        <taxon>Trochodendrales</taxon>
        <taxon>Trochodendraceae</taxon>
        <taxon>Tetracentron</taxon>
    </lineage>
</organism>
<evidence type="ECO:0000256" key="2">
    <source>
        <dbReference type="ARBA" id="ARBA00022723"/>
    </source>
</evidence>
<comment type="subcellular location">
    <subcellularLocation>
        <location evidence="1">Nucleus</location>
    </subcellularLocation>
</comment>
<evidence type="ECO:0000256" key="5">
    <source>
        <dbReference type="ARBA" id="ARBA00023242"/>
    </source>
</evidence>
<dbReference type="GO" id="GO:0008270">
    <property type="term" value="F:zinc ion binding"/>
    <property type="evidence" value="ECO:0007669"/>
    <property type="project" value="UniProtKB-KW"/>
</dbReference>
<evidence type="ECO:0000259" key="8">
    <source>
        <dbReference type="PROSITE" id="PS50016"/>
    </source>
</evidence>
<feature type="compositionally biased region" description="Basic and acidic residues" evidence="7">
    <location>
        <begin position="199"/>
        <end position="216"/>
    </location>
</feature>
<feature type="compositionally biased region" description="Basic and acidic residues" evidence="7">
    <location>
        <begin position="321"/>
        <end position="334"/>
    </location>
</feature>
<feature type="region of interest" description="Disordered" evidence="7">
    <location>
        <begin position="562"/>
        <end position="588"/>
    </location>
</feature>
<keyword evidence="4" id="KW-0862">Zinc</keyword>
<comment type="caution">
    <text evidence="9">The sequence shown here is derived from an EMBL/GenBank/DDBJ whole genome shotgun (WGS) entry which is preliminary data.</text>
</comment>
<feature type="compositionally biased region" description="Basic and acidic residues" evidence="7">
    <location>
        <begin position="467"/>
        <end position="482"/>
    </location>
</feature>
<dbReference type="InterPro" id="IPR013083">
    <property type="entry name" value="Znf_RING/FYVE/PHD"/>
</dbReference>
<dbReference type="InterPro" id="IPR001965">
    <property type="entry name" value="Znf_PHD"/>
</dbReference>
<dbReference type="Proteomes" id="UP000655225">
    <property type="component" value="Unassembled WGS sequence"/>
</dbReference>
<dbReference type="SUPFAM" id="SSF57903">
    <property type="entry name" value="FYVE/PHD zinc finger"/>
    <property type="match status" value="1"/>
</dbReference>